<dbReference type="PANTHER" id="PTHR15239">
    <property type="entry name" value="NUCLEAR EXPORT MEDIATOR FACTOR NEMF"/>
    <property type="match status" value="1"/>
</dbReference>
<dbReference type="InterPro" id="IPR008532">
    <property type="entry name" value="NFACT_RNA-bd"/>
</dbReference>
<feature type="coiled-coil region" evidence="1">
    <location>
        <begin position="355"/>
        <end position="382"/>
    </location>
</feature>
<dbReference type="Gene3D" id="2.30.310.10">
    <property type="entry name" value="ibrinogen binding protein from staphylococcus aureus domain"/>
    <property type="match status" value="1"/>
</dbReference>
<keyword evidence="5" id="KW-1185">Reference proteome</keyword>
<dbReference type="InterPro" id="IPR051608">
    <property type="entry name" value="RQC_Subunit_NEMF"/>
</dbReference>
<dbReference type="OrthoDB" id="9766163at2"/>
<evidence type="ECO:0000313" key="5">
    <source>
        <dbReference type="Proteomes" id="UP000240317"/>
    </source>
</evidence>
<dbReference type="GO" id="GO:0043023">
    <property type="term" value="F:ribosomal large subunit binding"/>
    <property type="evidence" value="ECO:0007669"/>
    <property type="project" value="TreeGrafter"/>
</dbReference>
<evidence type="ECO:0000256" key="2">
    <source>
        <dbReference type="SAM" id="MobiDB-lite"/>
    </source>
</evidence>
<feature type="compositionally biased region" description="Gly residues" evidence="2">
    <location>
        <begin position="522"/>
        <end position="534"/>
    </location>
</feature>
<accession>A0A2T3W8D0</accession>
<evidence type="ECO:0000256" key="1">
    <source>
        <dbReference type="SAM" id="Coils"/>
    </source>
</evidence>
<dbReference type="AlphaFoldDB" id="A0A2T3W8D0"/>
<dbReference type="Proteomes" id="UP000240317">
    <property type="component" value="Unassembled WGS sequence"/>
</dbReference>
<proteinExistence type="predicted"/>
<dbReference type="RefSeq" id="WP_107137760.1">
    <property type="nucleotide sequence ID" value="NZ_PYSV01000007.1"/>
</dbReference>
<dbReference type="PANTHER" id="PTHR15239:SF6">
    <property type="entry name" value="RIBOSOME QUALITY CONTROL COMPLEX SUBUNIT NEMF"/>
    <property type="match status" value="1"/>
</dbReference>
<comment type="caution">
    <text evidence="4">The sequence shown here is derived from an EMBL/GenBank/DDBJ whole genome shotgun (WGS) entry which is preliminary data.</text>
</comment>
<dbReference type="EMBL" id="PYSV01000007">
    <property type="protein sequence ID" value="PTA68166.1"/>
    <property type="molecule type" value="Genomic_DNA"/>
</dbReference>
<dbReference type="GO" id="GO:0000049">
    <property type="term" value="F:tRNA binding"/>
    <property type="evidence" value="ECO:0007669"/>
    <property type="project" value="TreeGrafter"/>
</dbReference>
<evidence type="ECO:0000259" key="3">
    <source>
        <dbReference type="Pfam" id="PF05670"/>
    </source>
</evidence>
<dbReference type="GO" id="GO:1990112">
    <property type="term" value="C:RQC complex"/>
    <property type="evidence" value="ECO:0007669"/>
    <property type="project" value="TreeGrafter"/>
</dbReference>
<organism evidence="4 5">
    <name type="scientific">Deinococcus arcticus</name>
    <dbReference type="NCBI Taxonomy" id="2136176"/>
    <lineage>
        <taxon>Bacteria</taxon>
        <taxon>Thermotogati</taxon>
        <taxon>Deinococcota</taxon>
        <taxon>Deinococci</taxon>
        <taxon>Deinococcales</taxon>
        <taxon>Deinococcaceae</taxon>
        <taxon>Deinococcus</taxon>
    </lineage>
</organism>
<reference evidence="4 5" key="1">
    <citation type="submission" date="2018-03" db="EMBL/GenBank/DDBJ databases">
        <title>Draft genome of Deinococcus sp. OD32.</title>
        <authorList>
            <person name="Wang X.-P."/>
            <person name="Du Z.-J."/>
        </authorList>
    </citation>
    <scope>NUCLEOTIDE SEQUENCE [LARGE SCALE GENOMIC DNA]</scope>
    <source>
        <strain evidence="4 5">OD32</strain>
    </source>
</reference>
<name>A0A2T3W8D0_9DEIO</name>
<dbReference type="GO" id="GO:0072344">
    <property type="term" value="P:rescue of stalled ribosome"/>
    <property type="evidence" value="ECO:0007669"/>
    <property type="project" value="TreeGrafter"/>
</dbReference>
<feature type="domain" description="NFACT RNA-binding" evidence="3">
    <location>
        <begin position="408"/>
        <end position="498"/>
    </location>
</feature>
<dbReference type="Pfam" id="PF05670">
    <property type="entry name" value="NFACT-R_1"/>
    <property type="match status" value="1"/>
</dbReference>
<protein>
    <recommendedName>
        <fullName evidence="3">NFACT RNA-binding domain-containing protein</fullName>
    </recommendedName>
</protein>
<gene>
    <name evidence="4" type="ORF">C8263_08830</name>
</gene>
<evidence type="ECO:0000313" key="4">
    <source>
        <dbReference type="EMBL" id="PTA68166.1"/>
    </source>
</evidence>
<feature type="region of interest" description="Disordered" evidence="2">
    <location>
        <begin position="515"/>
        <end position="534"/>
    </location>
</feature>
<keyword evidence="1" id="KW-0175">Coiled coil</keyword>
<dbReference type="Pfam" id="PF05833">
    <property type="entry name" value="NFACT_N"/>
    <property type="match status" value="2"/>
</dbReference>
<sequence>MEGLMLARVLRDLGPALPLRTLGWAFPDETTAALLLDGPGLDGRRNLVLSYRPPTPVVFLSRERLRGEPHNPFQRFLVARVRGELLRAEQLKLDRVIALHLSGEAGFVDQAPTRLVFEVTGRNANLLVLDEGEGFAGRIVMAAREITGSRNRFRTVRTGGRYTPPPPYDKLDPRTLTEEEAGKLAALPIGRWRERLDGLGPLLGAELARRAALDPAEAPGERWPQVLRALRELVQDPTVSEGVLHGGARAAARGEKAAALRKALREPLDKRLTLLRNQLSDVARAEAGLDDAARDRAEADLLMAYAHTIPAGTERAVLPAFDGSGEQPVALEPMLSAVQNAEKRYTRARRREEVYLRLADREAGLRAELQEAEARLAALDTAELEALETLSVQVQAGRPGRSPYGARFTTPGGFEALVGRNNKENAALTHRLGKSMDHWFHAQGYPGSHVLVRSGGRDLDLPDILYAARLAAAHSKARGSSNVPVDYTRIKHVWRPRGAPAGQVHYTDQKTVFVDGTLPTEGSGGASGAGESGK</sequence>